<evidence type="ECO:0000256" key="2">
    <source>
        <dbReference type="ARBA" id="ARBA00023157"/>
    </source>
</evidence>
<dbReference type="PROSITE" id="PS50853">
    <property type="entry name" value="FN3"/>
    <property type="match status" value="4"/>
</dbReference>
<comment type="caution">
    <text evidence="6">The sequence shown here is derived from an EMBL/GenBank/DDBJ whole genome shotgun (WGS) entry which is preliminary data.</text>
</comment>
<reference evidence="6 7" key="1">
    <citation type="submission" date="2019-09" db="EMBL/GenBank/DDBJ databases">
        <title>Bird 10,000 Genomes (B10K) Project - Family phase.</title>
        <authorList>
            <person name="Zhang G."/>
        </authorList>
    </citation>
    <scope>NUCLEOTIDE SEQUENCE [LARGE SCALE GENOMIC DNA]</scope>
    <source>
        <strain evidence="6">B10K-DU-002-82</strain>
    </source>
</reference>
<dbReference type="OrthoDB" id="6130531at2759"/>
<gene>
    <name evidence="6" type="primary">Tnc_0</name>
    <name evidence="6" type="ORF">MYSCRO_R11350</name>
</gene>
<keyword evidence="3" id="KW-0325">Glycoprotein</keyword>
<keyword evidence="7" id="KW-1185">Reference proteome</keyword>
<feature type="domain" description="Fibronectin type-III" evidence="5">
    <location>
        <begin position="4"/>
        <end position="93"/>
    </location>
</feature>
<keyword evidence="2" id="KW-1015">Disulfide bond</keyword>
<dbReference type="Pfam" id="PF00041">
    <property type="entry name" value="fn3"/>
    <property type="match status" value="4"/>
</dbReference>
<proteinExistence type="predicted"/>
<dbReference type="FunFam" id="2.20.25.10:FF:000006">
    <property type="entry name" value="Tenascin C"/>
    <property type="match status" value="1"/>
</dbReference>
<evidence type="ECO:0000313" key="7">
    <source>
        <dbReference type="Proteomes" id="UP000537747"/>
    </source>
</evidence>
<keyword evidence="4" id="KW-1133">Transmembrane helix</keyword>
<dbReference type="FunFam" id="2.60.40.10:FF:000207">
    <property type="entry name" value="Tenascin C"/>
    <property type="match status" value="1"/>
</dbReference>
<feature type="domain" description="Fibronectin type-III" evidence="5">
    <location>
        <begin position="144"/>
        <end position="234"/>
    </location>
</feature>
<dbReference type="FunFam" id="2.60.40.10:FF:000293">
    <property type="entry name" value="Tenascin C"/>
    <property type="match status" value="1"/>
</dbReference>
<name>A0A7L2SAK3_9PASS</name>
<feature type="non-terminal residue" evidence="6">
    <location>
        <position position="410"/>
    </location>
</feature>
<keyword evidence="4" id="KW-0472">Membrane</keyword>
<evidence type="ECO:0000256" key="4">
    <source>
        <dbReference type="SAM" id="Phobius"/>
    </source>
</evidence>
<dbReference type="FunFam" id="2.60.40.10:FF:000099">
    <property type="entry name" value="Fibronectin 1"/>
    <property type="match status" value="1"/>
</dbReference>
<feature type="domain" description="Fibronectin type-III" evidence="5">
    <location>
        <begin position="235"/>
        <end position="325"/>
    </location>
</feature>
<feature type="non-terminal residue" evidence="6">
    <location>
        <position position="1"/>
    </location>
</feature>
<dbReference type="Gene3D" id="2.20.25.10">
    <property type="match status" value="1"/>
</dbReference>
<dbReference type="PANTHER" id="PTHR46708">
    <property type="entry name" value="TENASCIN"/>
    <property type="match status" value="1"/>
</dbReference>
<dbReference type="InterPro" id="IPR013783">
    <property type="entry name" value="Ig-like_fold"/>
</dbReference>
<dbReference type="PANTHER" id="PTHR46708:SF1">
    <property type="entry name" value="TENASCIN"/>
    <property type="match status" value="1"/>
</dbReference>
<keyword evidence="1" id="KW-0677">Repeat</keyword>
<dbReference type="FunFam" id="2.60.40.10:FF:000201">
    <property type="entry name" value="Tenascin C"/>
    <property type="match status" value="1"/>
</dbReference>
<organism evidence="6 7">
    <name type="scientific">Mystacornis crossleyi</name>
    <dbReference type="NCBI Taxonomy" id="98133"/>
    <lineage>
        <taxon>Eukaryota</taxon>
        <taxon>Metazoa</taxon>
        <taxon>Chordata</taxon>
        <taxon>Craniata</taxon>
        <taxon>Vertebrata</taxon>
        <taxon>Euteleostomi</taxon>
        <taxon>Archelosauria</taxon>
        <taxon>Archosauria</taxon>
        <taxon>Dinosauria</taxon>
        <taxon>Saurischia</taxon>
        <taxon>Theropoda</taxon>
        <taxon>Coelurosauria</taxon>
        <taxon>Aves</taxon>
        <taxon>Neognathae</taxon>
        <taxon>Neoaves</taxon>
        <taxon>Telluraves</taxon>
        <taxon>Australaves</taxon>
        <taxon>Passeriformes</taxon>
        <taxon>Sylvioidea</taxon>
        <taxon>Timaliidae</taxon>
        <taxon>Mystacornis</taxon>
    </lineage>
</organism>
<dbReference type="SUPFAM" id="SSF49265">
    <property type="entry name" value="Fibronectin type III"/>
    <property type="match status" value="3"/>
</dbReference>
<feature type="transmembrane region" description="Helical" evidence="4">
    <location>
        <begin position="102"/>
        <end position="122"/>
    </location>
</feature>
<dbReference type="EMBL" id="VYZQ01021858">
    <property type="protein sequence ID" value="NXS17433.1"/>
    <property type="molecule type" value="Genomic_DNA"/>
</dbReference>
<dbReference type="CDD" id="cd00063">
    <property type="entry name" value="FN3"/>
    <property type="match status" value="4"/>
</dbReference>
<dbReference type="InterPro" id="IPR003961">
    <property type="entry name" value="FN3_dom"/>
</dbReference>
<evidence type="ECO:0000259" key="5">
    <source>
        <dbReference type="PROSITE" id="PS50853"/>
    </source>
</evidence>
<evidence type="ECO:0000313" key="6">
    <source>
        <dbReference type="EMBL" id="NXS17433.1"/>
    </source>
</evidence>
<protein>
    <submittedName>
        <fullName evidence="6">TENA protein</fullName>
    </submittedName>
</protein>
<dbReference type="SMART" id="SM00060">
    <property type="entry name" value="FN3"/>
    <property type="match status" value="4"/>
</dbReference>
<dbReference type="SMR" id="A0A7L2SAK3"/>
<dbReference type="Proteomes" id="UP000537747">
    <property type="component" value="Unassembled WGS sequence"/>
</dbReference>
<dbReference type="InterPro" id="IPR036116">
    <property type="entry name" value="FN3_sf"/>
</dbReference>
<dbReference type="InterPro" id="IPR050991">
    <property type="entry name" value="ECM_Regulatory_Proteins"/>
</dbReference>
<feature type="domain" description="Fibronectin type-III" evidence="5">
    <location>
        <begin position="326"/>
        <end position="410"/>
    </location>
</feature>
<sequence>PVSPPTELTVTNVTDKTVNLEWKHENLVNEYLITYVPTSSGGLDMQFTVPGNHTAATIHELEPGVEYFIRVFAILKNKKSIPVSARVATCEFNIPCIHSFCLFYWHPFLGVSLILYFLFSCFHGKISFKSLFFSLFSLVTELDAPSQVEAKDVTDTTALITWSKPLAEVEGIELTYGPKDIPGDRTTTDLSEDENQYSIGNLRPHTEYEVTLVSRRGDMESDPVKEVFVTDLDAPRNLKRVSQTDNSITLEWKNSHANVDNYRIKFAPISGGDHVEITVPKGSQATTRATLTGLRPGTEYGIGVTAVRNDRESAPATINAGTDLDNPKDLEVSDPTETTLSLRWRRPVAKFDRYRLAYTGPSGKKSEVEIPVDSTSFLLRGLDAGTEYTISLVAEKGRHKSKPTTVKGST</sequence>
<dbReference type="Gene3D" id="2.60.40.10">
    <property type="entry name" value="Immunoglobulins"/>
    <property type="match status" value="4"/>
</dbReference>
<accession>A0A7L2SAK3</accession>
<evidence type="ECO:0000256" key="3">
    <source>
        <dbReference type="ARBA" id="ARBA00023180"/>
    </source>
</evidence>
<keyword evidence="4" id="KW-0812">Transmembrane</keyword>
<dbReference type="AlphaFoldDB" id="A0A7L2SAK3"/>
<evidence type="ECO:0000256" key="1">
    <source>
        <dbReference type="ARBA" id="ARBA00022737"/>
    </source>
</evidence>